<keyword evidence="4" id="KW-1185">Reference proteome</keyword>
<dbReference type="PROSITE" id="PS51257">
    <property type="entry name" value="PROKAR_LIPOPROTEIN"/>
    <property type="match status" value="1"/>
</dbReference>
<name>A0A848M4S7_PAELE</name>
<dbReference type="InterPro" id="IPR052944">
    <property type="entry name" value="Sporulation_related"/>
</dbReference>
<keyword evidence="3" id="KW-0449">Lipoprotein</keyword>
<accession>A0A848M4S7</accession>
<dbReference type="Gene3D" id="2.50.20.10">
    <property type="entry name" value="Lipoprotein localisation LolA/LolB/LppX"/>
    <property type="match status" value="1"/>
</dbReference>
<sequence length="369" mass="40551">MRRISWVLLAAVMCITLVLSGCGKKDADGVIKDLTKMADRLEGEKGAYQGKGVMTIHTGSVPQQYEVEVWYQAPSYYRISLTNGQKDLTQIVLRNDEGVFVLTPSLNKSFRFKSDWPENQGQVYLYQTMLGSILSDNTRQFAEDKDAYVFDVAANYHSHSLVRQKIWLAKDTYSPKQIQVSDSEAKVVVDVKFNAFTFDTNLTKDSFDTNRNLSAMNGEDQGAMAQVDENGMPAAQGNEEEGATEGPVSEPVSAGQLGAFGIIEPAYTPAGVMSKGIQEIANSKDHAVILRYDGVYQYTIMESRPLDRAVSLAPGQVIDLGFTVALLTGDEQQTLTWTTEGVEYRITSANLPTSEMVEIAASMQGQSGK</sequence>
<protein>
    <submittedName>
        <fullName evidence="3">Outer membrane lipoprotein carrier protein LolA</fullName>
    </submittedName>
</protein>
<dbReference type="EMBL" id="JABBPN010000005">
    <property type="protein sequence ID" value="NMO95775.1"/>
    <property type="molecule type" value="Genomic_DNA"/>
</dbReference>
<comment type="caution">
    <text evidence="3">The sequence shown here is derived from an EMBL/GenBank/DDBJ whole genome shotgun (WGS) entry which is preliminary data.</text>
</comment>
<dbReference type="InterPro" id="IPR029046">
    <property type="entry name" value="LolA/LolB/LppX"/>
</dbReference>
<evidence type="ECO:0000256" key="1">
    <source>
        <dbReference type="SAM" id="Coils"/>
    </source>
</evidence>
<proteinExistence type="predicted"/>
<keyword evidence="1" id="KW-0175">Coiled coil</keyword>
<gene>
    <name evidence="3" type="ORF">HII30_08305</name>
</gene>
<evidence type="ECO:0000313" key="4">
    <source>
        <dbReference type="Proteomes" id="UP000565468"/>
    </source>
</evidence>
<feature type="signal peptide" evidence="2">
    <location>
        <begin position="1"/>
        <end position="20"/>
    </location>
</feature>
<evidence type="ECO:0000313" key="3">
    <source>
        <dbReference type="EMBL" id="NMO95775.1"/>
    </source>
</evidence>
<organism evidence="3 4">
    <name type="scientific">Paenibacillus lemnae</name>
    <dbReference type="NCBI Taxonomy" id="1330551"/>
    <lineage>
        <taxon>Bacteria</taxon>
        <taxon>Bacillati</taxon>
        <taxon>Bacillota</taxon>
        <taxon>Bacilli</taxon>
        <taxon>Bacillales</taxon>
        <taxon>Paenibacillaceae</taxon>
        <taxon>Paenibacillus</taxon>
    </lineage>
</organism>
<dbReference type="SUPFAM" id="SSF89392">
    <property type="entry name" value="Prokaryotic lipoproteins and lipoprotein localization factors"/>
    <property type="match status" value="1"/>
</dbReference>
<dbReference type="Proteomes" id="UP000565468">
    <property type="component" value="Unassembled WGS sequence"/>
</dbReference>
<dbReference type="RefSeq" id="WP_169504545.1">
    <property type="nucleotide sequence ID" value="NZ_JABBPN010000005.1"/>
</dbReference>
<feature type="coiled-coil region" evidence="1">
    <location>
        <begin position="24"/>
        <end position="51"/>
    </location>
</feature>
<dbReference type="AlphaFoldDB" id="A0A848M4S7"/>
<feature type="chain" id="PRO_5039050700" evidence="2">
    <location>
        <begin position="21"/>
        <end position="369"/>
    </location>
</feature>
<dbReference type="PANTHER" id="PTHR37507:SF2">
    <property type="entry name" value="SPORULATION PROTEIN YDCC"/>
    <property type="match status" value="1"/>
</dbReference>
<dbReference type="PANTHER" id="PTHR37507">
    <property type="entry name" value="SPORULATION PROTEIN YDCC"/>
    <property type="match status" value="1"/>
</dbReference>
<keyword evidence="2" id="KW-0732">Signal</keyword>
<reference evidence="3 4" key="1">
    <citation type="submission" date="2020-04" db="EMBL/GenBank/DDBJ databases">
        <title>Paenibacillus algicola sp. nov., a novel marine bacterium producing alginate lyase.</title>
        <authorList>
            <person name="Huang H."/>
        </authorList>
    </citation>
    <scope>NUCLEOTIDE SEQUENCE [LARGE SCALE GENOMIC DNA]</scope>
    <source>
        <strain evidence="3 4">L7-75</strain>
    </source>
</reference>
<evidence type="ECO:0000256" key="2">
    <source>
        <dbReference type="SAM" id="SignalP"/>
    </source>
</evidence>